<accession>A0A8S0ZIM6</accession>
<dbReference type="EMBL" id="CADEBD010000336">
    <property type="protein sequence ID" value="CAB3247197.1"/>
    <property type="molecule type" value="Genomic_DNA"/>
</dbReference>
<sequence length="219" mass="24652">MESPLIENKNPEPVRNVSTCSSSNQFNSDLELPDDTFRMNLDDFSVIGENVTIGREVSLDGNTPVTCNPYTPTVELTTPDVETPPPDFTNHHSPSIVTTPKLPVNTPEPRRPATLLQLSLTKKSEDDIFVKPSPVQEVMSPAKMLQFEREATSATPTMKRAVIDFDFFTKNNFEKYFKEDVEKRDEESKDPVDVSMYKETPVIVNADTVRHEIGFGKLD</sequence>
<evidence type="ECO:0000313" key="2">
    <source>
        <dbReference type="EMBL" id="CAB3232652.1"/>
    </source>
</evidence>
<gene>
    <name evidence="3" type="ORF">APLA_LOCUS11813</name>
    <name evidence="2" type="ORF">APLA_LOCUS4947</name>
</gene>
<protein>
    <submittedName>
        <fullName evidence="2">Uncharacterized protein</fullName>
    </submittedName>
</protein>
<name>A0A8S0ZIM6_ARCPL</name>
<dbReference type="OrthoDB" id="10042433at2759"/>
<dbReference type="Proteomes" id="UP000494106">
    <property type="component" value="Unassembled WGS sequence"/>
</dbReference>
<feature type="region of interest" description="Disordered" evidence="1">
    <location>
        <begin position="1"/>
        <end position="28"/>
    </location>
</feature>
<proteinExistence type="predicted"/>
<reference evidence="4 5" key="1">
    <citation type="submission" date="2020-04" db="EMBL/GenBank/DDBJ databases">
        <authorList>
            <person name="Wallbank WR R."/>
            <person name="Pardo Diaz C."/>
            <person name="Kozak K."/>
            <person name="Martin S."/>
            <person name="Jiggins C."/>
            <person name="Moest M."/>
            <person name="Warren A I."/>
            <person name="Byers J.R.P. K."/>
            <person name="Montejo-Kovacevich G."/>
            <person name="Yen C E."/>
        </authorList>
    </citation>
    <scope>NUCLEOTIDE SEQUENCE [LARGE SCALE GENOMIC DNA]</scope>
</reference>
<evidence type="ECO:0000313" key="5">
    <source>
        <dbReference type="Proteomes" id="UP000494256"/>
    </source>
</evidence>
<evidence type="ECO:0000313" key="4">
    <source>
        <dbReference type="Proteomes" id="UP000494106"/>
    </source>
</evidence>
<dbReference type="Proteomes" id="UP000494256">
    <property type="component" value="Unassembled WGS sequence"/>
</dbReference>
<evidence type="ECO:0000256" key="1">
    <source>
        <dbReference type="SAM" id="MobiDB-lite"/>
    </source>
</evidence>
<comment type="caution">
    <text evidence="2">The sequence shown here is derived from an EMBL/GenBank/DDBJ whole genome shotgun (WGS) entry which is preliminary data.</text>
</comment>
<keyword evidence="4" id="KW-1185">Reference proteome</keyword>
<dbReference type="AlphaFoldDB" id="A0A8S0ZIM6"/>
<feature type="region of interest" description="Disordered" evidence="1">
    <location>
        <begin position="89"/>
        <end position="110"/>
    </location>
</feature>
<evidence type="ECO:0000313" key="3">
    <source>
        <dbReference type="EMBL" id="CAB3247197.1"/>
    </source>
</evidence>
<dbReference type="EMBL" id="CADEBC010000478">
    <property type="protein sequence ID" value="CAB3232652.1"/>
    <property type="molecule type" value="Genomic_DNA"/>
</dbReference>
<organism evidence="2 4">
    <name type="scientific">Arctia plantaginis</name>
    <name type="common">Wood tiger moth</name>
    <name type="synonym">Phalaena plantaginis</name>
    <dbReference type="NCBI Taxonomy" id="874455"/>
    <lineage>
        <taxon>Eukaryota</taxon>
        <taxon>Metazoa</taxon>
        <taxon>Ecdysozoa</taxon>
        <taxon>Arthropoda</taxon>
        <taxon>Hexapoda</taxon>
        <taxon>Insecta</taxon>
        <taxon>Pterygota</taxon>
        <taxon>Neoptera</taxon>
        <taxon>Endopterygota</taxon>
        <taxon>Lepidoptera</taxon>
        <taxon>Glossata</taxon>
        <taxon>Ditrysia</taxon>
        <taxon>Noctuoidea</taxon>
        <taxon>Erebidae</taxon>
        <taxon>Arctiinae</taxon>
        <taxon>Arctia</taxon>
    </lineage>
</organism>
<feature type="compositionally biased region" description="Polar residues" evidence="1">
    <location>
        <begin position="16"/>
        <end position="28"/>
    </location>
</feature>